<dbReference type="InParanoid" id="A0A395JPU6"/>
<dbReference type="PROSITE" id="PS51257">
    <property type="entry name" value="PROKAR_LIPOPROTEIN"/>
    <property type="match status" value="1"/>
</dbReference>
<reference evidence="1 2" key="1">
    <citation type="submission" date="2018-06" db="EMBL/GenBank/DDBJ databases">
        <title>Genomic Encyclopedia of Type Strains, Phase IV (KMG-IV): sequencing the most valuable type-strain genomes for metagenomic binning, comparative biology and taxonomic classification.</title>
        <authorList>
            <person name="Goeker M."/>
        </authorList>
    </citation>
    <scope>NUCLEOTIDE SEQUENCE [LARGE SCALE GENOMIC DNA]</scope>
    <source>
        <strain evidence="1 2">DSM 24032</strain>
    </source>
</reference>
<gene>
    <name evidence="1" type="ORF">DFR28_101914</name>
</gene>
<evidence type="ECO:0000313" key="1">
    <source>
        <dbReference type="EMBL" id="RBP53527.1"/>
    </source>
</evidence>
<dbReference type="OrthoDB" id="9152336at2"/>
<name>A0A395JPU6_9GAMM</name>
<keyword evidence="2" id="KW-1185">Reference proteome</keyword>
<protein>
    <recommendedName>
        <fullName evidence="3">Metalloprotease</fullName>
    </recommendedName>
</protein>
<organism evidence="1 2">
    <name type="scientific">Arenicella xantha</name>
    <dbReference type="NCBI Taxonomy" id="644221"/>
    <lineage>
        <taxon>Bacteria</taxon>
        <taxon>Pseudomonadati</taxon>
        <taxon>Pseudomonadota</taxon>
        <taxon>Gammaproteobacteria</taxon>
        <taxon>Arenicellales</taxon>
        <taxon>Arenicellaceae</taxon>
        <taxon>Arenicella</taxon>
    </lineage>
</organism>
<proteinExistence type="predicted"/>
<dbReference type="RefSeq" id="WP_113953085.1">
    <property type="nucleotide sequence ID" value="NZ_QNRT01000001.1"/>
</dbReference>
<dbReference type="Proteomes" id="UP000253083">
    <property type="component" value="Unassembled WGS sequence"/>
</dbReference>
<evidence type="ECO:0000313" key="2">
    <source>
        <dbReference type="Proteomes" id="UP000253083"/>
    </source>
</evidence>
<accession>A0A395JPU6</accession>
<comment type="caution">
    <text evidence="1">The sequence shown here is derived from an EMBL/GenBank/DDBJ whole genome shotgun (WGS) entry which is preliminary data.</text>
</comment>
<sequence length="254" mass="28847">MKLRIYLVLITLLTGCASTDFQSESYGYITLGSFDGCSATKASSHSGYKNYDLIYFPGNSNFENHFFNHSQWIIEEMKLDDHEIPNIYFYEDYNSPNAMALSFGIDPGSNYTILFGRNMLWNNVLNLEGNNLKTAEIWSILAHEYAHIGQYLEGVNGDTPNLELMADVMSGWYVGMVVSNFGNYEIVNANKLLNVQLAMEDAYQSGDYSFNHPDHHGTPKQRLAAFRYGLNIAINDPTISWWGVFDMAKNRYGL</sequence>
<dbReference type="AlphaFoldDB" id="A0A395JPU6"/>
<evidence type="ECO:0008006" key="3">
    <source>
        <dbReference type="Google" id="ProtNLM"/>
    </source>
</evidence>
<dbReference type="EMBL" id="QNRT01000001">
    <property type="protein sequence ID" value="RBP53527.1"/>
    <property type="molecule type" value="Genomic_DNA"/>
</dbReference>